<dbReference type="InterPro" id="IPR012349">
    <property type="entry name" value="Split_barrel_FMN-bd"/>
</dbReference>
<dbReference type="RefSeq" id="WP_184461412.1">
    <property type="nucleotide sequence ID" value="NZ_JACHHW010000002.1"/>
</dbReference>
<reference evidence="2 3" key="1">
    <citation type="submission" date="2020-08" db="EMBL/GenBank/DDBJ databases">
        <title>Genomic Encyclopedia of Type Strains, Phase IV (KMG-IV): sequencing the most valuable type-strain genomes for metagenomic binning, comparative biology and taxonomic classification.</title>
        <authorList>
            <person name="Goeker M."/>
        </authorList>
    </citation>
    <scope>NUCLEOTIDE SEQUENCE [LARGE SCALE GENOMIC DNA]</scope>
    <source>
        <strain evidence="2 3">DSM 25701</strain>
    </source>
</reference>
<evidence type="ECO:0000313" key="3">
    <source>
        <dbReference type="Proteomes" id="UP000536640"/>
    </source>
</evidence>
<organism evidence="2 3">
    <name type="scientific">Zhongshania antarctica</name>
    <dbReference type="NCBI Taxonomy" id="641702"/>
    <lineage>
        <taxon>Bacteria</taxon>
        <taxon>Pseudomonadati</taxon>
        <taxon>Pseudomonadota</taxon>
        <taxon>Gammaproteobacteria</taxon>
        <taxon>Cellvibrionales</taxon>
        <taxon>Spongiibacteraceae</taxon>
        <taxon>Zhongshania</taxon>
    </lineage>
</organism>
<protein>
    <submittedName>
        <fullName evidence="2">Putative pyridoxamine 5'-phosphate oxidase family protein</fullName>
    </submittedName>
</protein>
<feature type="domain" description="Pyridoxamine 5'-phosphate oxidase N-terminal" evidence="1">
    <location>
        <begin position="19"/>
        <end position="119"/>
    </location>
</feature>
<dbReference type="AlphaFoldDB" id="A0A840R265"/>
<comment type="caution">
    <text evidence="2">The sequence shown here is derived from an EMBL/GenBank/DDBJ whole genome shotgun (WGS) entry which is preliminary data.</text>
</comment>
<dbReference type="EMBL" id="JACHHW010000002">
    <property type="protein sequence ID" value="MBB5186636.1"/>
    <property type="molecule type" value="Genomic_DNA"/>
</dbReference>
<dbReference type="Gene3D" id="2.30.110.10">
    <property type="entry name" value="Electron Transport, Fmn-binding Protein, Chain A"/>
    <property type="match status" value="1"/>
</dbReference>
<evidence type="ECO:0000313" key="2">
    <source>
        <dbReference type="EMBL" id="MBB5186636.1"/>
    </source>
</evidence>
<dbReference type="Proteomes" id="UP000536640">
    <property type="component" value="Unassembled WGS sequence"/>
</dbReference>
<accession>A0A840R265</accession>
<name>A0A840R265_9GAMM</name>
<gene>
    <name evidence="2" type="ORF">HNQ57_000897</name>
</gene>
<dbReference type="SUPFAM" id="SSF50475">
    <property type="entry name" value="FMN-binding split barrel"/>
    <property type="match status" value="1"/>
</dbReference>
<dbReference type="Pfam" id="PF01243">
    <property type="entry name" value="PNPOx_N"/>
    <property type="match status" value="1"/>
</dbReference>
<sequence length="163" mass="18658">MEIEKNWPEILKVLGNAKRSNRFFSIATVDSDGNPHVTPIGHVFFRDDMTGYYFDAYSKAMPKNFEHNKRVCVMGVNSSTGFWLKSLFKGQFNSAPAVRLFGEVGEARQATEDEIRELQNAIRITSKLKGHELLWSDLDRVRDIKFDSFSPATYPAMCEGLWK</sequence>
<proteinExistence type="predicted"/>
<evidence type="ECO:0000259" key="1">
    <source>
        <dbReference type="Pfam" id="PF01243"/>
    </source>
</evidence>
<dbReference type="InterPro" id="IPR011576">
    <property type="entry name" value="Pyridox_Oxase_N"/>
</dbReference>
<keyword evidence="3" id="KW-1185">Reference proteome</keyword>